<dbReference type="GO" id="GO:0003700">
    <property type="term" value="F:DNA-binding transcription factor activity"/>
    <property type="evidence" value="ECO:0007669"/>
    <property type="project" value="InterPro"/>
</dbReference>
<evidence type="ECO:0000313" key="3">
    <source>
        <dbReference type="Proteomes" id="UP000002407"/>
    </source>
</evidence>
<dbReference type="GO" id="GO:0000976">
    <property type="term" value="F:transcription cis-regulatory region binding"/>
    <property type="evidence" value="ECO:0007669"/>
    <property type="project" value="TreeGrafter"/>
</dbReference>
<keyword evidence="3" id="KW-1185">Reference proteome</keyword>
<dbReference type="SUPFAM" id="SSF46785">
    <property type="entry name" value="Winged helix' DNA-binding domain"/>
    <property type="match status" value="1"/>
</dbReference>
<comment type="cofactor">
    <cofactor evidence="1">
        <name>Zn(2+)</name>
        <dbReference type="ChEBI" id="CHEBI:29105"/>
    </cofactor>
    <text evidence="1">Binds 1 zinc ion per subunit.</text>
</comment>
<keyword evidence="1" id="KW-0479">Metal-binding</keyword>
<dbReference type="PANTHER" id="PTHR33202">
    <property type="entry name" value="ZINC UPTAKE REGULATION PROTEIN"/>
    <property type="match status" value="1"/>
</dbReference>
<sequence>MNSKEFLNEHNITFTTLRAQMIEILQHAKNPVSYDELVAKTGANKTTIYRNIELFSEKGLIISSENNRKSFYELAEHAKAYFVCENCHKMEEISMPEITQKHVKSVIVKGICDECSK</sequence>
<dbReference type="GO" id="GO:0008270">
    <property type="term" value="F:zinc ion binding"/>
    <property type="evidence" value="ECO:0007669"/>
    <property type="project" value="TreeGrafter"/>
</dbReference>
<dbReference type="Pfam" id="PF01475">
    <property type="entry name" value="FUR"/>
    <property type="match status" value="1"/>
</dbReference>
<dbReference type="InterPro" id="IPR036388">
    <property type="entry name" value="WH-like_DNA-bd_sf"/>
</dbReference>
<dbReference type="STRING" id="360107.CHAB381_0515"/>
<dbReference type="HOGENOM" id="CLU_096072_6_1_7"/>
<organism evidence="2 3">
    <name type="scientific">Campylobacter hominis (strain ATCC BAA-381 / DSM 21671 / CCUG 45161 / LMG 19568 / NCTC 13146 / CH001A)</name>
    <dbReference type="NCBI Taxonomy" id="360107"/>
    <lineage>
        <taxon>Bacteria</taxon>
        <taxon>Pseudomonadati</taxon>
        <taxon>Campylobacterota</taxon>
        <taxon>Epsilonproteobacteria</taxon>
        <taxon>Campylobacterales</taxon>
        <taxon>Campylobacteraceae</taxon>
        <taxon>Campylobacter</taxon>
    </lineage>
</organism>
<dbReference type="Proteomes" id="UP000002407">
    <property type="component" value="Chromosome"/>
</dbReference>
<dbReference type="GO" id="GO:1900376">
    <property type="term" value="P:regulation of secondary metabolite biosynthetic process"/>
    <property type="evidence" value="ECO:0007669"/>
    <property type="project" value="TreeGrafter"/>
</dbReference>
<dbReference type="OrthoDB" id="8659436at2"/>
<dbReference type="GO" id="GO:0045892">
    <property type="term" value="P:negative regulation of DNA-templated transcription"/>
    <property type="evidence" value="ECO:0007669"/>
    <property type="project" value="TreeGrafter"/>
</dbReference>
<evidence type="ECO:0000256" key="1">
    <source>
        <dbReference type="PIRSR" id="PIRSR602481-1"/>
    </source>
</evidence>
<accession>A7I0R2</accession>
<evidence type="ECO:0000313" key="2">
    <source>
        <dbReference type="EMBL" id="ABS51084.1"/>
    </source>
</evidence>
<dbReference type="AlphaFoldDB" id="A7I0R2"/>
<proteinExistence type="predicted"/>
<dbReference type="KEGG" id="cha:CHAB381_0515"/>
<dbReference type="GO" id="GO:0005829">
    <property type="term" value="C:cytosol"/>
    <property type="evidence" value="ECO:0007669"/>
    <property type="project" value="TreeGrafter"/>
</dbReference>
<protein>
    <submittedName>
        <fullName evidence="2">Zinc uptake regulation protein</fullName>
    </submittedName>
</protein>
<dbReference type="PANTHER" id="PTHR33202:SF6">
    <property type="entry name" value="ZINC UPTAKE REGULATION PROTEIN"/>
    <property type="match status" value="1"/>
</dbReference>
<dbReference type="InterPro" id="IPR002481">
    <property type="entry name" value="FUR"/>
</dbReference>
<dbReference type="EMBL" id="CP000776">
    <property type="protein sequence ID" value="ABS51084.1"/>
    <property type="molecule type" value="Genomic_DNA"/>
</dbReference>
<dbReference type="Gene3D" id="1.10.10.10">
    <property type="entry name" value="Winged helix-like DNA-binding domain superfamily/Winged helix DNA-binding domain"/>
    <property type="match status" value="1"/>
</dbReference>
<dbReference type="eggNOG" id="COG0735">
    <property type="taxonomic scope" value="Bacteria"/>
</dbReference>
<feature type="binding site" evidence="1">
    <location>
        <position position="84"/>
    </location>
    <ligand>
        <name>Zn(2+)</name>
        <dbReference type="ChEBI" id="CHEBI:29105"/>
    </ligand>
</feature>
<name>A7I0R2_CAMHC</name>
<dbReference type="RefSeq" id="WP_012108390.1">
    <property type="nucleotide sequence ID" value="NC_009714.1"/>
</dbReference>
<dbReference type="InterPro" id="IPR036390">
    <property type="entry name" value="WH_DNA-bd_sf"/>
</dbReference>
<keyword evidence="1" id="KW-0862">Zinc</keyword>
<gene>
    <name evidence="2" type="ordered locus">CHAB381_0515</name>
</gene>
<feature type="binding site" evidence="1">
    <location>
        <position position="87"/>
    </location>
    <ligand>
        <name>Zn(2+)</name>
        <dbReference type="ChEBI" id="CHEBI:29105"/>
    </ligand>
</feature>
<reference evidence="3" key="1">
    <citation type="submission" date="2007-07" db="EMBL/GenBank/DDBJ databases">
        <title>Complete genome sequence of Campylobacter hominis ATCC BAA-381, a commensal isolated from the human gastrointestinal tract.</title>
        <authorList>
            <person name="Fouts D.E."/>
            <person name="Mongodin E.F."/>
            <person name="Puiu D."/>
            <person name="Sebastian Y."/>
            <person name="Miller W.G."/>
            <person name="Mandrell R.E."/>
            <person name="Nelson K.E."/>
        </authorList>
    </citation>
    <scope>NUCLEOTIDE SEQUENCE [LARGE SCALE GENOMIC DNA]</scope>
    <source>
        <strain evidence="3">ATCC BAA-381 / LMG 19568 / NCTC 13146 / CH001A</strain>
    </source>
</reference>